<evidence type="ECO:0000313" key="3">
    <source>
        <dbReference type="EMBL" id="QCT20036.1"/>
    </source>
</evidence>
<accession>A0A4P8YJD3</accession>
<feature type="domain" description="Reverse transcriptase" evidence="2">
    <location>
        <begin position="1"/>
        <end position="287"/>
    </location>
</feature>
<dbReference type="KEGG" id="izh:FEM41_10435"/>
<reference evidence="3 4" key="1">
    <citation type="submission" date="2019-05" db="EMBL/GenBank/DDBJ databases">
        <title>Complete genome sequence of Izhakiella calystegiae KSNA2, an endophyte isolated from beach morning glory (Calystegia soldanella).</title>
        <authorList>
            <person name="Jiang L."/>
            <person name="Jeong J.C."/>
            <person name="Kim C.Y."/>
            <person name="Kim D.H."/>
            <person name="Kim S.W."/>
            <person name="Lee j."/>
        </authorList>
    </citation>
    <scope>NUCLEOTIDE SEQUENCE [LARGE SCALE GENOMIC DNA]</scope>
    <source>
        <strain evidence="3 4">KSNA2</strain>
    </source>
</reference>
<gene>
    <name evidence="3" type="ORF">FEM41_10435</name>
</gene>
<dbReference type="InterPro" id="IPR051083">
    <property type="entry name" value="GrpII_Intron_Splice-Mob/Def"/>
</dbReference>
<comment type="similarity">
    <text evidence="1">Belongs to the bacterial reverse transcriptase family.</text>
</comment>
<dbReference type="OrthoDB" id="9780724at2"/>
<dbReference type="SUPFAM" id="SSF56672">
    <property type="entry name" value="DNA/RNA polymerases"/>
    <property type="match status" value="1"/>
</dbReference>
<keyword evidence="3" id="KW-0548">Nucleotidyltransferase</keyword>
<dbReference type="EMBL" id="CP040428">
    <property type="protein sequence ID" value="QCT20036.1"/>
    <property type="molecule type" value="Genomic_DNA"/>
</dbReference>
<dbReference type="Pfam" id="PF00078">
    <property type="entry name" value="RVT_1"/>
    <property type="match status" value="1"/>
</dbReference>
<keyword evidence="4" id="KW-1185">Reference proteome</keyword>
<dbReference type="PANTHER" id="PTHR34047">
    <property type="entry name" value="NUCLEAR INTRON MATURASE 1, MITOCHONDRIAL-RELATED"/>
    <property type="match status" value="1"/>
</dbReference>
<evidence type="ECO:0000259" key="2">
    <source>
        <dbReference type="PROSITE" id="PS50878"/>
    </source>
</evidence>
<dbReference type="PANTHER" id="PTHR34047:SF8">
    <property type="entry name" value="PROTEIN YKFC"/>
    <property type="match status" value="1"/>
</dbReference>
<evidence type="ECO:0000313" key="4">
    <source>
        <dbReference type="Proteomes" id="UP000302163"/>
    </source>
</evidence>
<sequence length="542" mass="63033">MSNEFDSSKLENCFELALENIIKHGDTDIFPYPFESRLFEDDKEKVKTALMQTFNDFENKRIEIPPNIINSFSSIGYYGYRWATQIDPFWNAFFLGLVLKIADDIERNRSTKTQVYSYRFKPNLAEGSLFDKDISWRKYQEDSISECSNDEIKYVLTCDIADFYPRIYHHRLENALDRVDPNKDYSGKIKKLLQTFSETKSYGVPVGCPASRILAELALDSIDKLLSMNRINYKRYVDDFVIFCNSREDAHKILTLLSKKLMENEGLTLQKQKTNIVTKEEFLSVTKAKLHGNDEDEESPMKAKFMSLPIRFDPYSANAIEEYEEIKESLKDFDLLAMLSSELQKSKINQSFSKHLIKAFSATSDEIISSAFKVMFNNVHELYPIFTTIIQVANSNWQKLSAETKDIILDKITTLIKRDSYILSTELNLAYVARMLSKENSEKSTLILSEIYNNNPESILVKNIVTQSMAKINSYAWLSDIKKNFSAMHPLQRRLLIVSSYILGDEGRHWREHNKKTFNFVEVIYRDWASKRHTARNLEDAL</sequence>
<dbReference type="InterPro" id="IPR000477">
    <property type="entry name" value="RT_dom"/>
</dbReference>
<dbReference type="CDD" id="cd01646">
    <property type="entry name" value="RT_Bac_retron_I"/>
    <property type="match status" value="1"/>
</dbReference>
<name>A0A4P8YJD3_9ENTR</name>
<keyword evidence="3" id="KW-0808">Transferase</keyword>
<keyword evidence="3" id="KW-0695">RNA-directed DNA polymerase</keyword>
<proteinExistence type="inferred from homology"/>
<dbReference type="AlphaFoldDB" id="A0A4P8YJD3"/>
<dbReference type="PROSITE" id="PS50878">
    <property type="entry name" value="RT_POL"/>
    <property type="match status" value="1"/>
</dbReference>
<dbReference type="Proteomes" id="UP000302163">
    <property type="component" value="Chromosome"/>
</dbReference>
<organism evidence="3 4">
    <name type="scientific">Jejubacter calystegiae</name>
    <dbReference type="NCBI Taxonomy" id="2579935"/>
    <lineage>
        <taxon>Bacteria</taxon>
        <taxon>Pseudomonadati</taxon>
        <taxon>Pseudomonadota</taxon>
        <taxon>Gammaproteobacteria</taxon>
        <taxon>Enterobacterales</taxon>
        <taxon>Enterobacteriaceae</taxon>
        <taxon>Jejubacter</taxon>
    </lineage>
</organism>
<evidence type="ECO:0000256" key="1">
    <source>
        <dbReference type="ARBA" id="ARBA00034120"/>
    </source>
</evidence>
<dbReference type="GO" id="GO:0003964">
    <property type="term" value="F:RNA-directed DNA polymerase activity"/>
    <property type="evidence" value="ECO:0007669"/>
    <property type="project" value="UniProtKB-KW"/>
</dbReference>
<dbReference type="InterPro" id="IPR043502">
    <property type="entry name" value="DNA/RNA_pol_sf"/>
</dbReference>
<dbReference type="RefSeq" id="WP_138095913.1">
    <property type="nucleotide sequence ID" value="NZ_CP040428.1"/>
</dbReference>
<protein>
    <submittedName>
        <fullName evidence="3">RNA-directed DNA polymerase</fullName>
    </submittedName>
</protein>